<evidence type="ECO:0000313" key="2">
    <source>
        <dbReference type="Proteomes" id="UP000322110"/>
    </source>
</evidence>
<comment type="caution">
    <text evidence="1">The sequence shown here is derived from an EMBL/GenBank/DDBJ whole genome shotgun (WGS) entry which is preliminary data.</text>
</comment>
<dbReference type="GO" id="GO:0016787">
    <property type="term" value="F:hydrolase activity"/>
    <property type="evidence" value="ECO:0007669"/>
    <property type="project" value="UniProtKB-KW"/>
</dbReference>
<evidence type="ECO:0000313" key="1">
    <source>
        <dbReference type="EMBL" id="KAA2211671.1"/>
    </source>
</evidence>
<dbReference type="Proteomes" id="UP000322110">
    <property type="component" value="Unassembled WGS sequence"/>
</dbReference>
<dbReference type="OrthoDB" id="10630at2"/>
<reference evidence="1 2" key="1">
    <citation type="journal article" date="2015" name="Int. J. Syst. Evol. Microbiol.">
        <title>Roseomonas oryzae sp. nov., isolated from paddy rhizosphere soil.</title>
        <authorList>
            <person name="Ramaprasad E.V."/>
            <person name="Sasikala Ch."/>
            <person name="Ramana Ch.V."/>
        </authorList>
    </citation>
    <scope>NUCLEOTIDE SEQUENCE [LARGE SCALE GENOMIC DNA]</scope>
    <source>
        <strain evidence="1 2">KCTC 42542</strain>
    </source>
</reference>
<dbReference type="PANTHER" id="PTHR46922">
    <property type="entry name" value="DHHA1 DOMAIN PROTEIN"/>
    <property type="match status" value="1"/>
</dbReference>
<dbReference type="AlphaFoldDB" id="A0A5B2TAW1"/>
<keyword evidence="1" id="KW-0378">Hydrolase</keyword>
<dbReference type="RefSeq" id="WP_149813853.1">
    <property type="nucleotide sequence ID" value="NZ_VUKA01000018.1"/>
</dbReference>
<keyword evidence="2" id="KW-1185">Reference proteome</keyword>
<dbReference type="SUPFAM" id="SSF64182">
    <property type="entry name" value="DHH phosphoesterases"/>
    <property type="match status" value="1"/>
</dbReference>
<accession>A0A5B2TAW1</accession>
<dbReference type="EMBL" id="VUKA01000018">
    <property type="protein sequence ID" value="KAA2211671.1"/>
    <property type="molecule type" value="Genomic_DNA"/>
</dbReference>
<sequence>MSAPPLCIYHSNCADGFTAAWAVWKRFPDAEFVPGIYGQEPPDTAGRRVILVDFSYPEPVLRRMAERAKSLLVLDHHKTAAEALAWMPRAVTHFDRPLDPWTYHITEDAYLLENQGHPACAAWFDMEKSGARLAWEFFHPGTPVPHLVRHVEDRDLWRFALTGTREIQAVIFSYAYDFAAWDILATACAWPESLQEMISQGAAIERKHRKDVAELLQVTRRTMVIAGQEVPVANLPYTMASDAAGLMAEEAPFAACYYDKPGARVFSLRSRSDGGADVSAVAKLYGGGGHRNAAGFQAAPGWEGDDA</sequence>
<protein>
    <submittedName>
        <fullName evidence="1">Phosphohydrolase</fullName>
    </submittedName>
</protein>
<name>A0A5B2TAW1_9PROT</name>
<gene>
    <name evidence="1" type="ORF">F0Q34_19000</name>
</gene>
<dbReference type="PANTHER" id="PTHR46922:SF4">
    <property type="entry name" value="DHHA1 DOMAIN PROTEIN"/>
    <property type="match status" value="1"/>
</dbReference>
<dbReference type="Gene3D" id="3.10.310.30">
    <property type="match status" value="1"/>
</dbReference>
<dbReference type="InterPro" id="IPR038763">
    <property type="entry name" value="DHH_sf"/>
</dbReference>
<proteinExistence type="predicted"/>
<organism evidence="1 2">
    <name type="scientific">Teichococcus oryzae</name>
    <dbReference type="NCBI Taxonomy" id="1608942"/>
    <lineage>
        <taxon>Bacteria</taxon>
        <taxon>Pseudomonadati</taxon>
        <taxon>Pseudomonadota</taxon>
        <taxon>Alphaproteobacteria</taxon>
        <taxon>Acetobacterales</taxon>
        <taxon>Roseomonadaceae</taxon>
        <taxon>Roseomonas</taxon>
    </lineage>
</organism>